<dbReference type="InterPro" id="IPR052165">
    <property type="entry name" value="Membrane_assoc_protease"/>
</dbReference>
<comment type="caution">
    <text evidence="2">The sequence shown here is derived from an EMBL/GenBank/DDBJ whole genome shotgun (WGS) entry which is preliminary data.</text>
</comment>
<organism evidence="2">
    <name type="scientific">termite gut metagenome</name>
    <dbReference type="NCBI Taxonomy" id="433724"/>
    <lineage>
        <taxon>unclassified sequences</taxon>
        <taxon>metagenomes</taxon>
        <taxon>organismal metagenomes</taxon>
    </lineage>
</organism>
<dbReference type="AlphaFoldDB" id="A0A5J4S937"/>
<keyword evidence="1" id="KW-0472">Membrane</keyword>
<evidence type="ECO:0008006" key="3">
    <source>
        <dbReference type="Google" id="ProtNLM"/>
    </source>
</evidence>
<dbReference type="EMBL" id="SNRY01000366">
    <property type="protein sequence ID" value="KAA6341773.1"/>
    <property type="molecule type" value="Genomic_DNA"/>
</dbReference>
<feature type="transmembrane region" description="Helical" evidence="1">
    <location>
        <begin position="53"/>
        <end position="73"/>
    </location>
</feature>
<accession>A0A5J4S937</accession>
<dbReference type="PANTHER" id="PTHR33507:SF3">
    <property type="entry name" value="INNER MEMBRANE PROTEIN YBBJ"/>
    <property type="match status" value="1"/>
</dbReference>
<evidence type="ECO:0000256" key="1">
    <source>
        <dbReference type="SAM" id="Phobius"/>
    </source>
</evidence>
<dbReference type="PANTHER" id="PTHR33507">
    <property type="entry name" value="INNER MEMBRANE PROTEIN YBBJ"/>
    <property type="match status" value="1"/>
</dbReference>
<keyword evidence="1" id="KW-1133">Transmembrane helix</keyword>
<gene>
    <name evidence="2" type="ORF">EZS27_010440</name>
</gene>
<keyword evidence="1" id="KW-0812">Transmembrane</keyword>
<dbReference type="GO" id="GO:0005886">
    <property type="term" value="C:plasma membrane"/>
    <property type="evidence" value="ECO:0007669"/>
    <property type="project" value="TreeGrafter"/>
</dbReference>
<reference evidence="2" key="1">
    <citation type="submission" date="2019-03" db="EMBL/GenBank/DDBJ databases">
        <title>Single cell metagenomics reveals metabolic interactions within the superorganism composed of flagellate Streblomastix strix and complex community of Bacteroidetes bacteria on its surface.</title>
        <authorList>
            <person name="Treitli S.C."/>
            <person name="Kolisko M."/>
            <person name="Husnik F."/>
            <person name="Keeling P."/>
            <person name="Hampl V."/>
        </authorList>
    </citation>
    <scope>NUCLEOTIDE SEQUENCE</scope>
    <source>
        <strain evidence="2">STM</strain>
    </source>
</reference>
<feature type="transmembrane region" description="Helical" evidence="1">
    <location>
        <begin position="9"/>
        <end position="41"/>
    </location>
</feature>
<name>A0A5J4S937_9ZZZZ</name>
<evidence type="ECO:0000313" key="2">
    <source>
        <dbReference type="EMBL" id="KAA6341773.1"/>
    </source>
</evidence>
<proteinExistence type="predicted"/>
<protein>
    <recommendedName>
        <fullName evidence="3">NfeD-like C-terminal domain-containing protein</fullName>
    </recommendedName>
</protein>
<sequence>MDIIIITVLLVLAIVLFLVEVFLIPGISIAGIAAIGCLIYANYYAFVHLGNTGGGITLAVSAVTCISSLIVFMRSKLLDKVALTENIVSTVGDSTQGKQVKPGDTGICTTRLALIGHAEIDGMVMEVKSIDGFLDEKTPIVVNRISEGVILVERIK</sequence>